<accession>A0A383CN77</accession>
<protein>
    <recommendedName>
        <fullName evidence="2">Tyr recombinase domain-containing protein</fullName>
    </recommendedName>
</protein>
<feature type="domain" description="Tyr recombinase" evidence="2">
    <location>
        <begin position="15"/>
        <end position="189"/>
    </location>
</feature>
<dbReference type="EMBL" id="UINC01210219">
    <property type="protein sequence ID" value="SVE33581.1"/>
    <property type="molecule type" value="Genomic_DNA"/>
</dbReference>
<dbReference type="InterPro" id="IPR050090">
    <property type="entry name" value="Tyrosine_recombinase_XerCD"/>
</dbReference>
<dbReference type="AlphaFoldDB" id="A0A383CN77"/>
<feature type="non-terminal residue" evidence="3">
    <location>
        <position position="1"/>
    </location>
</feature>
<dbReference type="GO" id="GO:0015074">
    <property type="term" value="P:DNA integration"/>
    <property type="evidence" value="ECO:0007669"/>
    <property type="project" value="InterPro"/>
</dbReference>
<dbReference type="Gene3D" id="1.10.443.10">
    <property type="entry name" value="Intergrase catalytic core"/>
    <property type="match status" value="1"/>
</dbReference>
<dbReference type="PANTHER" id="PTHR30349">
    <property type="entry name" value="PHAGE INTEGRASE-RELATED"/>
    <property type="match status" value="1"/>
</dbReference>
<dbReference type="GO" id="GO:0003677">
    <property type="term" value="F:DNA binding"/>
    <property type="evidence" value="ECO:0007669"/>
    <property type="project" value="InterPro"/>
</dbReference>
<gene>
    <name evidence="3" type="ORF">METZ01_LOCUS486435</name>
</gene>
<sequence length="200" mass="23143">DNPMRKISKLKEPRGRVRSLSKEEREHLLAACKGSVNNNLYLAVVLALSTGARQQEIWGLRWSEVNFETGFITFTETKNDEFRSVPLKGHACELLLEHYRIRRKDSDIVFPSKKNPAVSYDFRSPWKKALVVAEVEDFRWHDLRHSCASYLAMNGVPMRTIAEILGHKTLSMVQRYTHLNTEHLTEAISDMNRKLFGNRS</sequence>
<dbReference type="Pfam" id="PF00589">
    <property type="entry name" value="Phage_integrase"/>
    <property type="match status" value="1"/>
</dbReference>
<evidence type="ECO:0000256" key="1">
    <source>
        <dbReference type="ARBA" id="ARBA00023172"/>
    </source>
</evidence>
<dbReference type="GO" id="GO:0006310">
    <property type="term" value="P:DNA recombination"/>
    <property type="evidence" value="ECO:0007669"/>
    <property type="project" value="UniProtKB-KW"/>
</dbReference>
<evidence type="ECO:0000259" key="2">
    <source>
        <dbReference type="PROSITE" id="PS51898"/>
    </source>
</evidence>
<proteinExistence type="predicted"/>
<reference evidence="3" key="1">
    <citation type="submission" date="2018-05" db="EMBL/GenBank/DDBJ databases">
        <authorList>
            <person name="Lanie J.A."/>
            <person name="Ng W.-L."/>
            <person name="Kazmierczak K.M."/>
            <person name="Andrzejewski T.M."/>
            <person name="Davidsen T.M."/>
            <person name="Wayne K.J."/>
            <person name="Tettelin H."/>
            <person name="Glass J.I."/>
            <person name="Rusch D."/>
            <person name="Podicherti R."/>
            <person name="Tsui H.-C.T."/>
            <person name="Winkler M.E."/>
        </authorList>
    </citation>
    <scope>NUCLEOTIDE SEQUENCE</scope>
</reference>
<dbReference type="PROSITE" id="PS51898">
    <property type="entry name" value="TYR_RECOMBINASE"/>
    <property type="match status" value="1"/>
</dbReference>
<evidence type="ECO:0000313" key="3">
    <source>
        <dbReference type="EMBL" id="SVE33581.1"/>
    </source>
</evidence>
<keyword evidence="1" id="KW-0233">DNA recombination</keyword>
<dbReference type="InterPro" id="IPR002104">
    <property type="entry name" value="Integrase_catalytic"/>
</dbReference>
<dbReference type="CDD" id="cd00796">
    <property type="entry name" value="INT_Rci_Hp1_C"/>
    <property type="match status" value="1"/>
</dbReference>
<dbReference type="InterPro" id="IPR013762">
    <property type="entry name" value="Integrase-like_cat_sf"/>
</dbReference>
<name>A0A383CN77_9ZZZZ</name>
<dbReference type="SUPFAM" id="SSF56349">
    <property type="entry name" value="DNA breaking-rejoining enzymes"/>
    <property type="match status" value="1"/>
</dbReference>
<dbReference type="InterPro" id="IPR011010">
    <property type="entry name" value="DNA_brk_join_enz"/>
</dbReference>
<dbReference type="PANTHER" id="PTHR30349:SF64">
    <property type="entry name" value="PROPHAGE INTEGRASE INTD-RELATED"/>
    <property type="match status" value="1"/>
</dbReference>
<organism evidence="3">
    <name type="scientific">marine metagenome</name>
    <dbReference type="NCBI Taxonomy" id="408172"/>
    <lineage>
        <taxon>unclassified sequences</taxon>
        <taxon>metagenomes</taxon>
        <taxon>ecological metagenomes</taxon>
    </lineage>
</organism>